<keyword evidence="5" id="KW-1185">Reference proteome</keyword>
<name>A0A3N4M9E2_9BACT</name>
<organism evidence="4 5">
    <name type="scientific">Chitinophaga barathri</name>
    <dbReference type="NCBI Taxonomy" id="1647451"/>
    <lineage>
        <taxon>Bacteria</taxon>
        <taxon>Pseudomonadati</taxon>
        <taxon>Bacteroidota</taxon>
        <taxon>Chitinophagia</taxon>
        <taxon>Chitinophagales</taxon>
        <taxon>Chitinophagaceae</taxon>
        <taxon>Chitinophaga</taxon>
    </lineage>
</organism>
<evidence type="ECO:0000256" key="1">
    <source>
        <dbReference type="SAM" id="Phobius"/>
    </source>
</evidence>
<comment type="caution">
    <text evidence="4">The sequence shown here is derived from an EMBL/GenBank/DDBJ whole genome shotgun (WGS) entry which is preliminary data.</text>
</comment>
<dbReference type="EMBL" id="RMBX01000009">
    <property type="protein sequence ID" value="RPD39935.1"/>
    <property type="molecule type" value="Genomic_DNA"/>
</dbReference>
<dbReference type="GO" id="GO:0016989">
    <property type="term" value="F:sigma factor antagonist activity"/>
    <property type="evidence" value="ECO:0007669"/>
    <property type="project" value="TreeGrafter"/>
</dbReference>
<evidence type="ECO:0000259" key="2">
    <source>
        <dbReference type="Pfam" id="PF04773"/>
    </source>
</evidence>
<gene>
    <name evidence="4" type="ORF">EG028_17590</name>
</gene>
<dbReference type="OrthoDB" id="625980at2"/>
<dbReference type="InterPro" id="IPR006860">
    <property type="entry name" value="FecR"/>
</dbReference>
<feature type="domain" description="Protein FecR C-terminal" evidence="3">
    <location>
        <begin position="315"/>
        <end position="381"/>
    </location>
</feature>
<dbReference type="Pfam" id="PF04773">
    <property type="entry name" value="FecR"/>
    <property type="match status" value="1"/>
</dbReference>
<evidence type="ECO:0000259" key="3">
    <source>
        <dbReference type="Pfam" id="PF16344"/>
    </source>
</evidence>
<sequence length="383" mass="41674">MENTRLHKLVQDFLDDKLDAAGQREFYALLGDPWQREALAGIFMDLTGQPDMTLAFDESLLPLLEKATAVDVPRTTPVRRMRYWSWAAAAALLILAAGVYRLTDHRVVKLAGPEQHAKHDIPPGKQGAVLTLADGSTVMLDSMGDGVVASQGGTSVVLDEGQLAYDPGESGAAGNSFNTISTPRGRQFRIVLPDGTKVWLNAASSIRYPVSFTGDTREVSITGEAYFEVAADASKPFSVYFSEKGVVEVLGTAFNINAYADEPVAKATLLRGSIRVNRQQVLQPGEQANINDNNDMTVNSEADAANAIAWKNGLFVMNSTDLPALFRQISRWYDIEVIMKGQLPHRSFGGTIGRNVGLADMIEALNIYGVNCRLDNDQLIVQP</sequence>
<feature type="transmembrane region" description="Helical" evidence="1">
    <location>
        <begin position="83"/>
        <end position="102"/>
    </location>
</feature>
<dbReference type="InterPro" id="IPR012373">
    <property type="entry name" value="Ferrdict_sens_TM"/>
</dbReference>
<dbReference type="PANTHER" id="PTHR30273">
    <property type="entry name" value="PERIPLASMIC SIGNAL SENSOR AND SIGMA FACTOR ACTIVATOR FECR-RELATED"/>
    <property type="match status" value="1"/>
</dbReference>
<accession>A0A3N4M9E2</accession>
<dbReference type="RefSeq" id="WP_120517777.1">
    <property type="nucleotide sequence ID" value="NZ_QXZY01000010.1"/>
</dbReference>
<reference evidence="5" key="1">
    <citation type="submission" date="2018-11" db="EMBL/GenBank/DDBJ databases">
        <title>Chitinophaga lutea sp.nov., isolate from arsenic contaminated soil.</title>
        <authorList>
            <person name="Zong Y."/>
        </authorList>
    </citation>
    <scope>NUCLEOTIDE SEQUENCE [LARGE SCALE GENOMIC DNA]</scope>
    <source>
        <strain evidence="5">YLT18</strain>
    </source>
</reference>
<keyword evidence="1" id="KW-0472">Membrane</keyword>
<evidence type="ECO:0000313" key="4">
    <source>
        <dbReference type="EMBL" id="RPD39935.1"/>
    </source>
</evidence>
<dbReference type="AlphaFoldDB" id="A0A3N4M9E2"/>
<feature type="domain" description="FecR protein" evidence="2">
    <location>
        <begin position="179"/>
        <end position="274"/>
    </location>
</feature>
<proteinExistence type="predicted"/>
<keyword evidence="1" id="KW-1133">Transmembrane helix</keyword>
<dbReference type="Pfam" id="PF16344">
    <property type="entry name" value="FecR_C"/>
    <property type="match status" value="1"/>
</dbReference>
<dbReference type="PANTHER" id="PTHR30273:SF2">
    <property type="entry name" value="PROTEIN FECR"/>
    <property type="match status" value="1"/>
</dbReference>
<dbReference type="Gene3D" id="3.55.50.30">
    <property type="match status" value="1"/>
</dbReference>
<dbReference type="Proteomes" id="UP000279089">
    <property type="component" value="Unassembled WGS sequence"/>
</dbReference>
<dbReference type="InterPro" id="IPR032508">
    <property type="entry name" value="FecR_C"/>
</dbReference>
<dbReference type="Gene3D" id="2.60.120.1440">
    <property type="match status" value="1"/>
</dbReference>
<evidence type="ECO:0000313" key="5">
    <source>
        <dbReference type="Proteomes" id="UP000279089"/>
    </source>
</evidence>
<keyword evidence="1" id="KW-0812">Transmembrane</keyword>
<protein>
    <submittedName>
        <fullName evidence="4">DUF4974 domain-containing protein</fullName>
    </submittedName>
</protein>